<dbReference type="CDD" id="cd00564">
    <property type="entry name" value="TMP_TenI"/>
    <property type="match status" value="1"/>
</dbReference>
<comment type="cofactor">
    <cofactor evidence="1">
        <name>Mg(2+)</name>
        <dbReference type="ChEBI" id="CHEBI:18420"/>
    </cofactor>
</comment>
<evidence type="ECO:0000256" key="3">
    <source>
        <dbReference type="ARBA" id="ARBA00022457"/>
    </source>
</evidence>
<evidence type="ECO:0000256" key="12">
    <source>
        <dbReference type="ARBA" id="ARBA00038905"/>
    </source>
</evidence>
<keyword evidence="19" id="KW-1185">Reference proteome</keyword>
<evidence type="ECO:0000256" key="4">
    <source>
        <dbReference type="ARBA" id="ARBA00022705"/>
    </source>
</evidence>
<comment type="catalytic activity">
    <reaction evidence="11">
        <text>8-oxo-GTP + H2O = 8-oxo-GMP + diphosphate + H(+)</text>
        <dbReference type="Rhea" id="RHEA:67616"/>
        <dbReference type="ChEBI" id="CHEBI:15377"/>
        <dbReference type="ChEBI" id="CHEBI:15378"/>
        <dbReference type="ChEBI" id="CHEBI:33019"/>
        <dbReference type="ChEBI" id="CHEBI:143553"/>
        <dbReference type="ChEBI" id="CHEBI:145694"/>
    </reaction>
</comment>
<reference evidence="18 19" key="1">
    <citation type="submission" date="2017-04" db="EMBL/GenBank/DDBJ databases">
        <title>High diversity of culturable Acinetobacter species in natural soil and water ecosystems.</title>
        <authorList>
            <person name="Nemec A."/>
            <person name="Radolfova-Krizova L."/>
        </authorList>
    </citation>
    <scope>NUCLEOTIDE SEQUENCE [LARGE SCALE GENOMIC DNA]</scope>
    <source>
        <strain evidence="18 19">ANC 4999</strain>
    </source>
</reference>
<dbReference type="RefSeq" id="WP_086202852.1">
    <property type="nucleotide sequence ID" value="NZ_NEGB01000002.1"/>
</dbReference>
<evidence type="ECO:0000259" key="17">
    <source>
        <dbReference type="PROSITE" id="PS51462"/>
    </source>
</evidence>
<dbReference type="Pfam" id="PF14815">
    <property type="entry name" value="NUDIX_4"/>
    <property type="match status" value="1"/>
</dbReference>
<feature type="domain" description="Nudix hydrolase" evidence="17">
    <location>
        <begin position="4"/>
        <end position="128"/>
    </location>
</feature>
<sequence>MFKPTVHVAIGLLFHRGKVLVGWRNADQHQGNKHEFPGGKVEQGETPEQACRREIFEEVGIGIQEWHIFDVIHHVYDDVEVYLHLFHAQVPEKYLSDIQQPWNWYDREKLLDLNFPKANQVIVERLYWQHAIQISADLIQLNRLAEDTLLYWRTDSMTLSIQDFQNFSDAQLKSLILNYELWMQLDEALQKKIGAVQFKQHQILAMQKGQLPMGMRCIASCHDAVSLQHAQKIGCDAVFLSPVQATESHPDALILGWEWFQQLAKNCDIPVFALGGLKPQDLPLAQQNFAYGVAGIRGF</sequence>
<dbReference type="EC" id="3.6.1.55" evidence="12"/>
<dbReference type="PANTHER" id="PTHR47707:SF1">
    <property type="entry name" value="NUDIX HYDROLASE FAMILY PROTEIN"/>
    <property type="match status" value="1"/>
</dbReference>
<dbReference type="SUPFAM" id="SSF55811">
    <property type="entry name" value="Nudix"/>
    <property type="match status" value="1"/>
</dbReference>
<dbReference type="GO" id="GO:0008413">
    <property type="term" value="F:8-oxo-7,8-dihydroguanosine triphosphate pyrophosphatase activity"/>
    <property type="evidence" value="ECO:0007669"/>
    <property type="project" value="TreeGrafter"/>
</dbReference>
<evidence type="ECO:0000256" key="11">
    <source>
        <dbReference type="ARBA" id="ARBA00036904"/>
    </source>
</evidence>
<dbReference type="PROSITE" id="PS00893">
    <property type="entry name" value="NUDIX_BOX"/>
    <property type="match status" value="1"/>
</dbReference>
<evidence type="ECO:0000256" key="2">
    <source>
        <dbReference type="ARBA" id="ARBA00005582"/>
    </source>
</evidence>
<dbReference type="SUPFAM" id="SSF51391">
    <property type="entry name" value="Thiamin phosphate synthase"/>
    <property type="match status" value="1"/>
</dbReference>
<dbReference type="GO" id="GO:0009228">
    <property type="term" value="P:thiamine biosynthetic process"/>
    <property type="evidence" value="ECO:0007669"/>
    <property type="project" value="UniProtKB-KW"/>
</dbReference>
<dbReference type="InterPro" id="IPR020084">
    <property type="entry name" value="NUDIX_hydrolase_CS"/>
</dbReference>
<organism evidence="18 19">
    <name type="scientific">Acinetobacter silvestris</name>
    <dbReference type="NCBI Taxonomy" id="1977882"/>
    <lineage>
        <taxon>Bacteria</taxon>
        <taxon>Pseudomonadati</taxon>
        <taxon>Pseudomonadota</taxon>
        <taxon>Gammaproteobacteria</taxon>
        <taxon>Moraxellales</taxon>
        <taxon>Moraxellaceae</taxon>
        <taxon>Acinetobacter</taxon>
    </lineage>
</organism>
<evidence type="ECO:0000256" key="7">
    <source>
        <dbReference type="ARBA" id="ARBA00022801"/>
    </source>
</evidence>
<evidence type="ECO:0000256" key="14">
    <source>
        <dbReference type="ARBA" id="ARBA00041592"/>
    </source>
</evidence>
<dbReference type="Proteomes" id="UP000242765">
    <property type="component" value="Unassembled WGS sequence"/>
</dbReference>
<dbReference type="CDD" id="cd03425">
    <property type="entry name" value="NUDIX_MutT_NudA_like"/>
    <property type="match status" value="1"/>
</dbReference>
<dbReference type="InterPro" id="IPR022998">
    <property type="entry name" value="ThiamineP_synth_TenI"/>
</dbReference>
<proteinExistence type="inferred from homology"/>
<dbReference type="GO" id="GO:0006281">
    <property type="term" value="P:DNA repair"/>
    <property type="evidence" value="ECO:0007669"/>
    <property type="project" value="UniProtKB-KW"/>
</dbReference>
<dbReference type="EMBL" id="NEGB01000002">
    <property type="protein sequence ID" value="OTG66607.1"/>
    <property type="molecule type" value="Genomic_DNA"/>
</dbReference>
<evidence type="ECO:0000256" key="13">
    <source>
        <dbReference type="ARBA" id="ARBA00040794"/>
    </source>
</evidence>
<gene>
    <name evidence="18" type="ORF">B9T28_04995</name>
</gene>
<dbReference type="PANTHER" id="PTHR47707">
    <property type="entry name" value="8-OXO-DGTP DIPHOSPHATASE"/>
    <property type="match status" value="1"/>
</dbReference>
<keyword evidence="7 18" id="KW-0378">Hydrolase</keyword>
<dbReference type="InterPro" id="IPR000086">
    <property type="entry name" value="NUDIX_hydrolase_dom"/>
</dbReference>
<dbReference type="PRINTS" id="PR00502">
    <property type="entry name" value="NUDIXFAMILY"/>
</dbReference>
<keyword evidence="8" id="KW-0460">Magnesium</keyword>
<dbReference type="InterPro" id="IPR036206">
    <property type="entry name" value="ThiamineP_synth_sf"/>
</dbReference>
<comment type="catalytic activity">
    <reaction evidence="10">
        <text>8-oxo-dGTP + H2O = 8-oxo-dGMP + diphosphate + H(+)</text>
        <dbReference type="Rhea" id="RHEA:31575"/>
        <dbReference type="ChEBI" id="CHEBI:15377"/>
        <dbReference type="ChEBI" id="CHEBI:15378"/>
        <dbReference type="ChEBI" id="CHEBI:33019"/>
        <dbReference type="ChEBI" id="CHEBI:63224"/>
        <dbReference type="ChEBI" id="CHEBI:77896"/>
        <dbReference type="EC" id="3.6.1.55"/>
    </reaction>
</comment>
<dbReference type="OrthoDB" id="9810648at2"/>
<dbReference type="InterPro" id="IPR013785">
    <property type="entry name" value="Aldolase_TIM"/>
</dbReference>
<evidence type="ECO:0000313" key="18">
    <source>
        <dbReference type="EMBL" id="OTG66607.1"/>
    </source>
</evidence>
<dbReference type="Pfam" id="PF02581">
    <property type="entry name" value="TMP-TENI"/>
    <property type="match status" value="1"/>
</dbReference>
<evidence type="ECO:0000256" key="10">
    <source>
        <dbReference type="ARBA" id="ARBA00035861"/>
    </source>
</evidence>
<dbReference type="GO" id="GO:0046872">
    <property type="term" value="F:metal ion binding"/>
    <property type="evidence" value="ECO:0007669"/>
    <property type="project" value="UniProtKB-KW"/>
</dbReference>
<evidence type="ECO:0000256" key="6">
    <source>
        <dbReference type="ARBA" id="ARBA00022763"/>
    </source>
</evidence>
<dbReference type="GO" id="GO:0044715">
    <property type="term" value="F:8-oxo-dGDP phosphatase activity"/>
    <property type="evidence" value="ECO:0007669"/>
    <property type="project" value="TreeGrafter"/>
</dbReference>
<dbReference type="STRING" id="1977882.B9T28_04995"/>
<evidence type="ECO:0000256" key="15">
    <source>
        <dbReference type="ARBA" id="ARBA00041979"/>
    </source>
</evidence>
<protein>
    <recommendedName>
        <fullName evidence="13">8-oxo-dGTP diphosphatase</fullName>
        <ecNumber evidence="12">3.6.1.55</ecNumber>
    </recommendedName>
    <alternativeName>
        <fullName evidence="16">7,8-dihydro-8-oxoguanine-triphosphatase</fullName>
    </alternativeName>
    <alternativeName>
        <fullName evidence="15">Mutator protein MutT</fullName>
    </alternativeName>
    <alternativeName>
        <fullName evidence="14">dGTP pyrophosphohydrolase</fullName>
    </alternativeName>
</protein>
<dbReference type="InterPro" id="IPR015797">
    <property type="entry name" value="NUDIX_hydrolase-like_dom_sf"/>
</dbReference>
<dbReference type="AlphaFoldDB" id="A0A1Y3CHL1"/>
<keyword evidence="4" id="KW-0235">DNA replication</keyword>
<dbReference type="InterPro" id="IPR020476">
    <property type="entry name" value="Nudix_hydrolase"/>
</dbReference>
<dbReference type="InterPro" id="IPR029119">
    <property type="entry name" value="MutY_C"/>
</dbReference>
<keyword evidence="3" id="KW-0515">Mutator protein</keyword>
<name>A0A1Y3CHL1_9GAMM</name>
<dbReference type="GO" id="GO:0006260">
    <property type="term" value="P:DNA replication"/>
    <property type="evidence" value="ECO:0007669"/>
    <property type="project" value="UniProtKB-KW"/>
</dbReference>
<dbReference type="Gene3D" id="3.20.20.70">
    <property type="entry name" value="Aldolase class I"/>
    <property type="match status" value="1"/>
</dbReference>
<evidence type="ECO:0000256" key="1">
    <source>
        <dbReference type="ARBA" id="ARBA00001946"/>
    </source>
</evidence>
<dbReference type="Gene3D" id="3.90.79.10">
    <property type="entry name" value="Nucleoside Triphosphate Pyrophosphohydrolase"/>
    <property type="match status" value="1"/>
</dbReference>
<evidence type="ECO:0000256" key="16">
    <source>
        <dbReference type="ARBA" id="ARBA00042798"/>
    </source>
</evidence>
<dbReference type="InterPro" id="IPR047127">
    <property type="entry name" value="MutT-like"/>
</dbReference>
<evidence type="ECO:0000256" key="5">
    <source>
        <dbReference type="ARBA" id="ARBA00022723"/>
    </source>
</evidence>
<keyword evidence="5" id="KW-0479">Metal-binding</keyword>
<comment type="similarity">
    <text evidence="2">Belongs to the Nudix hydrolase family.</text>
</comment>
<comment type="caution">
    <text evidence="18">The sequence shown here is derived from an EMBL/GenBank/DDBJ whole genome shotgun (WGS) entry which is preliminary data.</text>
</comment>
<evidence type="ECO:0000313" key="19">
    <source>
        <dbReference type="Proteomes" id="UP000242765"/>
    </source>
</evidence>
<dbReference type="GO" id="GO:0044716">
    <property type="term" value="F:8-oxo-GDP phosphatase activity"/>
    <property type="evidence" value="ECO:0007669"/>
    <property type="project" value="TreeGrafter"/>
</dbReference>
<evidence type="ECO:0000256" key="8">
    <source>
        <dbReference type="ARBA" id="ARBA00022842"/>
    </source>
</evidence>
<evidence type="ECO:0000256" key="9">
    <source>
        <dbReference type="ARBA" id="ARBA00023204"/>
    </source>
</evidence>
<dbReference type="PROSITE" id="PS51462">
    <property type="entry name" value="NUDIX"/>
    <property type="match status" value="1"/>
</dbReference>
<keyword evidence="9" id="KW-0234">DNA repair</keyword>
<keyword evidence="6" id="KW-0227">DNA damage</keyword>
<dbReference type="GO" id="GO:0035539">
    <property type="term" value="F:8-oxo-7,8-dihydrodeoxyguanosine triphosphate pyrophosphatase activity"/>
    <property type="evidence" value="ECO:0007669"/>
    <property type="project" value="UniProtKB-EC"/>
</dbReference>
<accession>A0A1Y3CHL1</accession>